<protein>
    <recommendedName>
        <fullName evidence="2">Mut7-C RNAse domain-containing protein</fullName>
    </recommendedName>
</protein>
<dbReference type="Pfam" id="PF01927">
    <property type="entry name" value="Mut7-C"/>
    <property type="match status" value="1"/>
</dbReference>
<dbReference type="Proteomes" id="UP000061362">
    <property type="component" value="Chromosome"/>
</dbReference>
<dbReference type="PANTHER" id="PTHR39081:SF1">
    <property type="entry name" value="MUT7-C RNASE DOMAIN-CONTAINING PROTEIN"/>
    <property type="match status" value="1"/>
</dbReference>
<dbReference type="Proteomes" id="UP000062475">
    <property type="component" value="Chromosome"/>
</dbReference>
<evidence type="ECO:0000313" key="9">
    <source>
        <dbReference type="Proteomes" id="UP000029084"/>
    </source>
</evidence>
<dbReference type="Proteomes" id="UP000068832">
    <property type="component" value="Chromosome"/>
</dbReference>
<evidence type="ECO:0000313" key="3">
    <source>
        <dbReference type="EMBL" id="AIM26319.1"/>
    </source>
</evidence>
<dbReference type="Proteomes" id="UP000029084">
    <property type="component" value="Chromosome"/>
</dbReference>
<dbReference type="OMA" id="CGQIYWP"/>
<evidence type="ECO:0000313" key="6">
    <source>
        <dbReference type="EMBL" id="AKV77820.1"/>
    </source>
</evidence>
<organism evidence="3 9">
    <name type="scientific">Metallosphaera sedula</name>
    <dbReference type="NCBI Taxonomy" id="43687"/>
    <lineage>
        <taxon>Archaea</taxon>
        <taxon>Thermoproteota</taxon>
        <taxon>Thermoprotei</taxon>
        <taxon>Sulfolobales</taxon>
        <taxon>Sulfolobaceae</taxon>
        <taxon>Metallosphaera</taxon>
    </lineage>
</organism>
<dbReference type="Proteomes" id="UP000056255">
    <property type="component" value="Chromosome"/>
</dbReference>
<evidence type="ECO:0000256" key="1">
    <source>
        <dbReference type="SAM" id="MobiDB-lite"/>
    </source>
</evidence>
<evidence type="ECO:0000313" key="7">
    <source>
        <dbReference type="EMBL" id="AKV80065.1"/>
    </source>
</evidence>
<reference evidence="8 10" key="3">
    <citation type="submission" date="2015-07" db="EMBL/GenBank/DDBJ databases">
        <title>Physiological, transcriptional responses and genome re-sequencing of acid resistant extremely thermoacidophilic Metallosphaera sedula SARC-M1.</title>
        <authorList>
            <person name="Ai C."/>
            <person name="McCarthy S."/>
            <person name="Eckrich V."/>
            <person name="Rudrappa D."/>
            <person name="Qiu G."/>
            <person name="Blum P."/>
        </authorList>
    </citation>
    <scope>NUCLEOTIDE SEQUENCE [LARGE SCALE GENOMIC DNA]</scope>
    <source>
        <strain evidence="8 10">SARC-M1</strain>
    </source>
</reference>
<evidence type="ECO:0000313" key="12">
    <source>
        <dbReference type="Proteomes" id="UP000062398"/>
    </source>
</evidence>
<dbReference type="PATRIC" id="fig|43687.5.peg.158"/>
<feature type="region of interest" description="Disordered" evidence="1">
    <location>
        <begin position="147"/>
        <end position="166"/>
    </location>
</feature>
<evidence type="ECO:0000259" key="2">
    <source>
        <dbReference type="Pfam" id="PF01927"/>
    </source>
</evidence>
<sequence>MAYQKFIVDAMLGKLARWLRILGYDTLYFKDMEDWKILKIAKNENRIILTRDRGLCNRAKKNSIECFLVLPDEEIEKTLALLSHKFGLLLDINPDASRCSECNGILEKKDKNLWVCTKCKKEYWKGRHWDTITEILIKARSLKDSYESTKHRGHRPASREESGENS</sequence>
<dbReference type="SUPFAM" id="SSF88723">
    <property type="entry name" value="PIN domain-like"/>
    <property type="match status" value="1"/>
</dbReference>
<dbReference type="InterPro" id="IPR029060">
    <property type="entry name" value="PIN-like_dom_sf"/>
</dbReference>
<gene>
    <name evidence="3" type="ORF">HA72_0155</name>
    <name evidence="4" type="ORF">MsedA_0163</name>
    <name evidence="5" type="ORF">MsedB_0163</name>
    <name evidence="6" type="ORF">MsedC_0162</name>
    <name evidence="7" type="ORF">MsedD_0163</name>
    <name evidence="8" type="ORF">MsedE_0163</name>
</gene>
<evidence type="ECO:0000313" key="13">
    <source>
        <dbReference type="Proteomes" id="UP000062475"/>
    </source>
</evidence>
<evidence type="ECO:0000313" key="10">
    <source>
        <dbReference type="Proteomes" id="UP000056255"/>
    </source>
</evidence>
<dbReference type="PANTHER" id="PTHR39081">
    <property type="entry name" value="MUT7-C DOMAIN-CONTAINING PROTEIN"/>
    <property type="match status" value="1"/>
</dbReference>
<dbReference type="Gene3D" id="3.40.50.1010">
    <property type="entry name" value="5'-nuclease"/>
    <property type="match status" value="1"/>
</dbReference>
<evidence type="ECO:0000313" key="5">
    <source>
        <dbReference type="EMBL" id="AKV75574.1"/>
    </source>
</evidence>
<dbReference type="RefSeq" id="WP_011921300.1">
    <property type="nucleotide sequence ID" value="NZ_AP019770.1"/>
</dbReference>
<accession>A0A088E1I5</accession>
<dbReference type="InterPro" id="IPR002782">
    <property type="entry name" value="Mut7-C_RNAse_dom"/>
</dbReference>
<evidence type="ECO:0000313" key="8">
    <source>
        <dbReference type="EMBL" id="AKV82308.1"/>
    </source>
</evidence>
<dbReference type="GeneID" id="91754595"/>
<reference evidence="3 9" key="1">
    <citation type="journal article" date="2014" name="J. Bacteriol.">
        <title>Role of an Archaeal PitA Transporter in the Copper and Arsenic Resistance of Metallosphaera sedula, an Extreme Thermoacidophile.</title>
        <authorList>
            <person name="McCarthy S."/>
            <person name="Ai C."/>
            <person name="Wheaton G."/>
            <person name="Tevatia R."/>
            <person name="Eckrich V."/>
            <person name="Kelly R."/>
            <person name="Blum P."/>
        </authorList>
    </citation>
    <scope>NUCLEOTIDE SEQUENCE [LARGE SCALE GENOMIC DNA]</scope>
    <source>
        <strain evidence="3 9">CuR1</strain>
    </source>
</reference>
<dbReference type="EMBL" id="CP012175">
    <property type="protein sequence ID" value="AKV80065.1"/>
    <property type="molecule type" value="Genomic_DNA"/>
</dbReference>
<dbReference type="EMBL" id="CP012176">
    <property type="protein sequence ID" value="AKV82308.1"/>
    <property type="molecule type" value="Genomic_DNA"/>
</dbReference>
<proteinExistence type="predicted"/>
<dbReference type="AlphaFoldDB" id="A0A088E1I5"/>
<dbReference type="Proteomes" id="UP000062398">
    <property type="component" value="Chromosome"/>
</dbReference>
<evidence type="ECO:0000313" key="11">
    <source>
        <dbReference type="Proteomes" id="UP000061362"/>
    </source>
</evidence>
<dbReference type="EMBL" id="CP012174">
    <property type="protein sequence ID" value="AKV77820.1"/>
    <property type="molecule type" value="Genomic_DNA"/>
</dbReference>
<dbReference type="EMBL" id="CP012173">
    <property type="protein sequence ID" value="AKV75574.1"/>
    <property type="molecule type" value="Genomic_DNA"/>
</dbReference>
<feature type="domain" description="Mut7-C RNAse" evidence="2">
    <location>
        <begin position="4"/>
        <end position="111"/>
    </location>
</feature>
<evidence type="ECO:0000313" key="4">
    <source>
        <dbReference type="EMBL" id="AKV73330.1"/>
    </source>
</evidence>
<evidence type="ECO:0000313" key="14">
    <source>
        <dbReference type="Proteomes" id="UP000068832"/>
    </source>
</evidence>
<dbReference type="EMBL" id="CP012172">
    <property type="protein sequence ID" value="AKV73330.1"/>
    <property type="molecule type" value="Genomic_DNA"/>
</dbReference>
<dbReference type="EMBL" id="CP008822">
    <property type="protein sequence ID" value="AIM26319.1"/>
    <property type="molecule type" value="Genomic_DNA"/>
</dbReference>
<name>A0A088E1I5_9CREN</name>
<feature type="compositionally biased region" description="Basic and acidic residues" evidence="1">
    <location>
        <begin position="157"/>
        <end position="166"/>
    </location>
</feature>
<dbReference type="OrthoDB" id="1266at2157"/>
<reference evidence="11 12" key="2">
    <citation type="journal article" date="2015" name="Genome Announc.">
        <title>Complete Genome Sequences of Evolved Arsenate-Resistant Metallosphaera sedula Strains.</title>
        <authorList>
            <person name="Ai C."/>
            <person name="McCarthy S."/>
            <person name="Schackwitz W."/>
            <person name="Martin J."/>
            <person name="Lipzen A."/>
            <person name="Blum P."/>
        </authorList>
    </citation>
    <scope>NUCLEOTIDE SEQUENCE [LARGE SCALE GENOMIC DNA]</scope>
    <source>
        <strain evidence="6 12">ARS120-1</strain>
        <strain evidence="7 11">ARS120-2</strain>
        <strain evidence="4 14">ARS50-1</strain>
        <strain evidence="5 13">ARS50-2</strain>
    </source>
</reference>